<dbReference type="PANTHER" id="PTHR42912:SF93">
    <property type="entry name" value="N6-ADENOSINE-METHYLTRANSFERASE TMT1A"/>
    <property type="match status" value="1"/>
</dbReference>
<dbReference type="InterPro" id="IPR036388">
    <property type="entry name" value="WH-like_DNA-bd_sf"/>
</dbReference>
<sequence>MSASHLQRRAPRRRIVQFDVSLEQLRAAGEDTRLRILYLLSHGDLTVTELTVCLDQLQPRVSRHLRILVDAGLIVPHQEGAWRFYRLAKEAASWLPGLLERLEGAAVTAAAKALAKVRADRAERAAAYFAQNAEQWDALRRLHTDDRLIEEAMLELAPSKIGRFVDLGTGTGRMLVLFADRYGEGIGYDLSPEMLAVARVRLEEAGVRNASVRRQDILDVAGIDDMVEGADLVCIHHVLHFLGEPGVAVQAAARKLAPGGTLLIADFAHHEHTELQEAFAHRRLGFEDQEIADYAQDAGVFVDRDVDLPPETSDGLVAKIWRLNKPFEPHSDQPLRGASLV</sequence>
<keyword evidence="3" id="KW-1185">Reference proteome</keyword>
<protein>
    <submittedName>
        <fullName evidence="2">Metalloregulator ArsR/SmtB family transcription factor</fullName>
    </submittedName>
</protein>
<dbReference type="AlphaFoldDB" id="A0A9X2L907"/>
<feature type="domain" description="HTH arsR-type" evidence="1">
    <location>
        <begin position="13"/>
        <end position="106"/>
    </location>
</feature>
<dbReference type="InterPro" id="IPR036390">
    <property type="entry name" value="WH_DNA-bd_sf"/>
</dbReference>
<dbReference type="CDD" id="cd00090">
    <property type="entry name" value="HTH_ARSR"/>
    <property type="match status" value="1"/>
</dbReference>
<dbReference type="NCBIfam" id="NF033788">
    <property type="entry name" value="HTH_metalloreg"/>
    <property type="match status" value="1"/>
</dbReference>
<dbReference type="CDD" id="cd02440">
    <property type="entry name" value="AdoMet_MTases"/>
    <property type="match status" value="1"/>
</dbReference>
<dbReference type="RefSeq" id="WP_256618245.1">
    <property type="nucleotide sequence ID" value="NZ_JANIBC010000002.1"/>
</dbReference>
<dbReference type="InterPro" id="IPR050508">
    <property type="entry name" value="Methyltransf_Superfamily"/>
</dbReference>
<dbReference type="Gene3D" id="3.40.50.150">
    <property type="entry name" value="Vaccinia Virus protein VP39"/>
    <property type="match status" value="1"/>
</dbReference>
<dbReference type="InterPro" id="IPR001845">
    <property type="entry name" value="HTH_ArsR_DNA-bd_dom"/>
</dbReference>
<organism evidence="2 3">
    <name type="scientific">Parvularcula maris</name>
    <dbReference type="NCBI Taxonomy" id="2965077"/>
    <lineage>
        <taxon>Bacteria</taxon>
        <taxon>Pseudomonadati</taxon>
        <taxon>Pseudomonadota</taxon>
        <taxon>Alphaproteobacteria</taxon>
        <taxon>Parvularculales</taxon>
        <taxon>Parvularculaceae</taxon>
        <taxon>Parvularcula</taxon>
    </lineage>
</organism>
<dbReference type="SMART" id="SM00418">
    <property type="entry name" value="HTH_ARSR"/>
    <property type="match status" value="1"/>
</dbReference>
<dbReference type="SUPFAM" id="SSF46785">
    <property type="entry name" value="Winged helix' DNA-binding domain"/>
    <property type="match status" value="1"/>
</dbReference>
<evidence type="ECO:0000259" key="1">
    <source>
        <dbReference type="PROSITE" id="PS50987"/>
    </source>
</evidence>
<dbReference type="PANTHER" id="PTHR42912">
    <property type="entry name" value="METHYLTRANSFERASE"/>
    <property type="match status" value="1"/>
</dbReference>
<dbReference type="GO" id="GO:0003700">
    <property type="term" value="F:DNA-binding transcription factor activity"/>
    <property type="evidence" value="ECO:0007669"/>
    <property type="project" value="InterPro"/>
</dbReference>
<proteinExistence type="predicted"/>
<accession>A0A9X2L907</accession>
<dbReference type="PROSITE" id="PS50987">
    <property type="entry name" value="HTH_ARSR_2"/>
    <property type="match status" value="1"/>
</dbReference>
<dbReference type="Pfam" id="PF01022">
    <property type="entry name" value="HTH_5"/>
    <property type="match status" value="1"/>
</dbReference>
<dbReference type="Proteomes" id="UP001142610">
    <property type="component" value="Unassembled WGS sequence"/>
</dbReference>
<dbReference type="GO" id="GO:0008168">
    <property type="term" value="F:methyltransferase activity"/>
    <property type="evidence" value="ECO:0007669"/>
    <property type="project" value="TreeGrafter"/>
</dbReference>
<dbReference type="InterPro" id="IPR025714">
    <property type="entry name" value="Methyltranfer_dom"/>
</dbReference>
<dbReference type="Gene3D" id="1.10.10.10">
    <property type="entry name" value="Winged helix-like DNA-binding domain superfamily/Winged helix DNA-binding domain"/>
    <property type="match status" value="1"/>
</dbReference>
<evidence type="ECO:0000313" key="3">
    <source>
        <dbReference type="Proteomes" id="UP001142610"/>
    </source>
</evidence>
<dbReference type="PRINTS" id="PR00778">
    <property type="entry name" value="HTHARSR"/>
</dbReference>
<gene>
    <name evidence="2" type="ORF">NOG11_03445</name>
</gene>
<name>A0A9X2L907_9PROT</name>
<dbReference type="InterPro" id="IPR029063">
    <property type="entry name" value="SAM-dependent_MTases_sf"/>
</dbReference>
<dbReference type="Pfam" id="PF13847">
    <property type="entry name" value="Methyltransf_31"/>
    <property type="match status" value="1"/>
</dbReference>
<evidence type="ECO:0000313" key="2">
    <source>
        <dbReference type="EMBL" id="MCQ8184432.1"/>
    </source>
</evidence>
<dbReference type="SUPFAM" id="SSF53335">
    <property type="entry name" value="S-adenosyl-L-methionine-dependent methyltransferases"/>
    <property type="match status" value="1"/>
</dbReference>
<dbReference type="EMBL" id="JANIBC010000002">
    <property type="protein sequence ID" value="MCQ8184432.1"/>
    <property type="molecule type" value="Genomic_DNA"/>
</dbReference>
<dbReference type="InterPro" id="IPR011991">
    <property type="entry name" value="ArsR-like_HTH"/>
</dbReference>
<comment type="caution">
    <text evidence="2">The sequence shown here is derived from an EMBL/GenBank/DDBJ whole genome shotgun (WGS) entry which is preliminary data.</text>
</comment>
<reference evidence="2" key="1">
    <citation type="submission" date="2022-07" db="EMBL/GenBank/DDBJ databases">
        <title>Parvularcula maris sp. nov., an algicidal bacterium isolated from seawater.</title>
        <authorList>
            <person name="Li F."/>
        </authorList>
    </citation>
    <scope>NUCLEOTIDE SEQUENCE</scope>
    <source>
        <strain evidence="2">BGMRC 0090</strain>
    </source>
</reference>